<name>A0A174W5X5_9BACE</name>
<feature type="compositionally biased region" description="Basic and acidic residues" evidence="1">
    <location>
        <begin position="261"/>
        <end position="273"/>
    </location>
</feature>
<evidence type="ECO:0000313" key="2">
    <source>
        <dbReference type="EMBL" id="CUQ42594.1"/>
    </source>
</evidence>
<gene>
    <name evidence="2" type="ORF">ERS852558_03235</name>
</gene>
<evidence type="ECO:0000313" key="3">
    <source>
        <dbReference type="Proteomes" id="UP000095725"/>
    </source>
</evidence>
<reference evidence="2 3" key="1">
    <citation type="submission" date="2015-09" db="EMBL/GenBank/DDBJ databases">
        <authorList>
            <consortium name="Pathogen Informatics"/>
        </authorList>
    </citation>
    <scope>NUCLEOTIDE SEQUENCE [LARGE SCALE GENOMIC DNA]</scope>
    <source>
        <strain evidence="2 3">2789STDY5834946</strain>
    </source>
</reference>
<dbReference type="AlphaFoldDB" id="A0A174W5X5"/>
<sequence>MATNKTLTPEEAVDMSRRAVGRRALMRTLRDIFSYHNPLRQFMDAYRFNVIRWSASNLREPTLGKRVRLFLGTRNPLRILRDNFRQNRADLTADWERAVIGRINLSLEELGSIPLHSRPRDLAKRLDRVGRMINRMTGYEHCPSLLTEKLLLSTYRYIFMAPHDRRFGTLCPDGICGMLRQNGVPPESLYYQNYESLLQGRETVIYEFASGGKGQQYLRPLEHVRLDAGPGGYDMLPARRPDGPKDPSVSQGAEEAVPLSEKMEKNGRNIAREKRTVRNTKVKNTKAKNKGIRM</sequence>
<dbReference type="Proteomes" id="UP000095725">
    <property type="component" value="Unassembled WGS sequence"/>
</dbReference>
<dbReference type="EMBL" id="CZBL01000014">
    <property type="protein sequence ID" value="CUQ42594.1"/>
    <property type="molecule type" value="Genomic_DNA"/>
</dbReference>
<feature type="region of interest" description="Disordered" evidence="1">
    <location>
        <begin position="237"/>
        <end position="273"/>
    </location>
</feature>
<accession>A0A174W5X5</accession>
<protein>
    <submittedName>
        <fullName evidence="2">Uncharacterized protein</fullName>
    </submittedName>
</protein>
<dbReference type="RefSeq" id="WP_005805284.1">
    <property type="nucleotide sequence ID" value="NZ_CAXYLJ010000014.1"/>
</dbReference>
<proteinExistence type="predicted"/>
<evidence type="ECO:0000256" key="1">
    <source>
        <dbReference type="SAM" id="MobiDB-lite"/>
    </source>
</evidence>
<organism evidence="2 3">
    <name type="scientific">Bacteroides caccae</name>
    <dbReference type="NCBI Taxonomy" id="47678"/>
    <lineage>
        <taxon>Bacteria</taxon>
        <taxon>Pseudomonadati</taxon>
        <taxon>Bacteroidota</taxon>
        <taxon>Bacteroidia</taxon>
        <taxon>Bacteroidales</taxon>
        <taxon>Bacteroidaceae</taxon>
        <taxon>Bacteroides</taxon>
    </lineage>
</organism>